<dbReference type="Pfam" id="PF03949">
    <property type="entry name" value="Malic_M"/>
    <property type="match status" value="1"/>
</dbReference>
<feature type="binding site" evidence="7">
    <location>
        <position position="155"/>
    </location>
    <ligand>
        <name>(S)-malate</name>
        <dbReference type="ChEBI" id="CHEBI:15589"/>
    </ligand>
</feature>
<feature type="active site" description="Proton donor" evidence="6">
    <location>
        <position position="102"/>
    </location>
</feature>
<protein>
    <submittedName>
        <fullName evidence="12">NAD-dependent malic enzyme</fullName>
    </submittedName>
</protein>
<reference evidence="13" key="1">
    <citation type="submission" date="2017-05" db="EMBL/GenBank/DDBJ databases">
        <title>Complete and WGS of Bordetella genogroups.</title>
        <authorList>
            <person name="Spilker T."/>
            <person name="Lipuma J."/>
        </authorList>
    </citation>
    <scope>NUCLEOTIDE SEQUENCE [LARGE SCALE GENOMIC DNA]</scope>
    <source>
        <strain evidence="13">AU8856</strain>
    </source>
</reference>
<dbReference type="GO" id="GO:0046872">
    <property type="term" value="F:metal ion binding"/>
    <property type="evidence" value="ECO:0007669"/>
    <property type="project" value="UniProtKB-KW"/>
</dbReference>
<dbReference type="PROSITE" id="PS00331">
    <property type="entry name" value="MALIC_ENZYMES"/>
    <property type="match status" value="1"/>
</dbReference>
<dbReference type="GO" id="GO:0016616">
    <property type="term" value="F:oxidoreductase activity, acting on the CH-OH group of donors, NAD or NADP as acceptor"/>
    <property type="evidence" value="ECO:0007669"/>
    <property type="project" value="InterPro"/>
</dbReference>
<dbReference type="InterPro" id="IPR036291">
    <property type="entry name" value="NAD(P)-bd_dom_sf"/>
</dbReference>
<keyword evidence="3 8" id="KW-0479">Metal-binding</keyword>
<dbReference type="PRINTS" id="PR00072">
    <property type="entry name" value="MALOXRDTASE"/>
</dbReference>
<accession>A0A261UL49</accession>
<feature type="binding site" evidence="7">
    <location>
        <position position="417"/>
    </location>
    <ligand>
        <name>(S)-malate</name>
        <dbReference type="ChEBI" id="CHEBI:15589"/>
    </ligand>
</feature>
<dbReference type="InterPro" id="IPR001891">
    <property type="entry name" value="Malic_OxRdtase"/>
</dbReference>
<evidence type="ECO:0000256" key="6">
    <source>
        <dbReference type="PIRSR" id="PIRSR000106-1"/>
    </source>
</evidence>
<dbReference type="SMART" id="SM00919">
    <property type="entry name" value="Malic_M"/>
    <property type="match status" value="1"/>
</dbReference>
<comment type="caution">
    <text evidence="12">The sequence shown here is derived from an EMBL/GenBank/DDBJ whole genome shotgun (WGS) entry which is preliminary data.</text>
</comment>
<dbReference type="NCBIfam" id="NF010052">
    <property type="entry name" value="PRK13529.1"/>
    <property type="match status" value="1"/>
</dbReference>
<dbReference type="AlphaFoldDB" id="A0A261UL49"/>
<comment type="cofactor">
    <cofactor evidence="8">
        <name>Mg(2+)</name>
        <dbReference type="ChEBI" id="CHEBI:18420"/>
    </cofactor>
    <cofactor evidence="8">
        <name>Mn(2+)</name>
        <dbReference type="ChEBI" id="CHEBI:29035"/>
    </cofactor>
    <text evidence="8">Divalent metal cations. Prefers magnesium or manganese.</text>
</comment>
<dbReference type="PANTHER" id="PTHR23406:SF34">
    <property type="entry name" value="NAD-DEPENDENT MALIC ENZYME, MITOCHONDRIAL"/>
    <property type="match status" value="1"/>
</dbReference>
<dbReference type="GO" id="GO:0006108">
    <property type="term" value="P:malate metabolic process"/>
    <property type="evidence" value="ECO:0007669"/>
    <property type="project" value="TreeGrafter"/>
</dbReference>
<proteinExistence type="inferred from homology"/>
<dbReference type="EMBL" id="NEVS01000004">
    <property type="protein sequence ID" value="OZI62609.1"/>
    <property type="molecule type" value="Genomic_DNA"/>
</dbReference>
<keyword evidence="4" id="KW-0560">Oxidoreductase</keyword>
<evidence type="ECO:0000259" key="11">
    <source>
        <dbReference type="SMART" id="SM01274"/>
    </source>
</evidence>
<dbReference type="PIRSF" id="PIRSF000106">
    <property type="entry name" value="ME"/>
    <property type="match status" value="1"/>
</dbReference>
<dbReference type="RefSeq" id="WP_094843982.1">
    <property type="nucleotide sequence ID" value="NZ_NEVS01000004.1"/>
</dbReference>
<comment type="cofactor">
    <cofactor evidence="1">
        <name>Mn(2+)</name>
        <dbReference type="ChEBI" id="CHEBI:29035"/>
    </cofactor>
</comment>
<evidence type="ECO:0000313" key="13">
    <source>
        <dbReference type="Proteomes" id="UP000215767"/>
    </source>
</evidence>
<dbReference type="Gene3D" id="3.40.50.720">
    <property type="entry name" value="NAD(P)-binding Rossmann-like Domain"/>
    <property type="match status" value="1"/>
</dbReference>
<feature type="active site" description="Proton acceptor" evidence="6">
    <location>
        <position position="173"/>
    </location>
</feature>
<name>A0A261UL49_9BORD</name>
<feature type="binding site" evidence="8">
    <location>
        <position position="244"/>
    </location>
    <ligand>
        <name>a divalent metal cation</name>
        <dbReference type="ChEBI" id="CHEBI:60240"/>
    </ligand>
</feature>
<feature type="domain" description="Malic enzyme N-terminal" evidence="11">
    <location>
        <begin position="79"/>
        <end position="259"/>
    </location>
</feature>
<dbReference type="Proteomes" id="UP000215767">
    <property type="component" value="Unassembled WGS sequence"/>
</dbReference>
<evidence type="ECO:0000256" key="4">
    <source>
        <dbReference type="ARBA" id="ARBA00023002"/>
    </source>
</evidence>
<feature type="domain" description="Malic enzyme NAD-binding" evidence="10">
    <location>
        <begin position="269"/>
        <end position="530"/>
    </location>
</feature>
<dbReference type="InterPro" id="IPR046346">
    <property type="entry name" value="Aminoacid_DH-like_N_sf"/>
</dbReference>
<dbReference type="SUPFAM" id="SSF51735">
    <property type="entry name" value="NAD(P)-binding Rossmann-fold domains"/>
    <property type="match status" value="1"/>
</dbReference>
<dbReference type="FunFam" id="3.40.50.10380:FF:000001">
    <property type="entry name" value="NAD-dependent malic enzyme"/>
    <property type="match status" value="1"/>
</dbReference>
<feature type="binding site" evidence="8">
    <location>
        <position position="245"/>
    </location>
    <ligand>
        <name>a divalent metal cation</name>
        <dbReference type="ChEBI" id="CHEBI:60240"/>
    </ligand>
</feature>
<organism evidence="12 13">
    <name type="scientific">Bordetella genomosp. 11</name>
    <dbReference type="NCBI Taxonomy" id="1416808"/>
    <lineage>
        <taxon>Bacteria</taxon>
        <taxon>Pseudomonadati</taxon>
        <taxon>Pseudomonadota</taxon>
        <taxon>Betaproteobacteria</taxon>
        <taxon>Burkholderiales</taxon>
        <taxon>Alcaligenaceae</taxon>
        <taxon>Bordetella</taxon>
    </lineage>
</organism>
<feature type="binding site" evidence="7">
    <location>
        <position position="461"/>
    </location>
    <ligand>
        <name>(S)-malate</name>
        <dbReference type="ChEBI" id="CHEBI:15589"/>
    </ligand>
</feature>
<evidence type="ECO:0000256" key="2">
    <source>
        <dbReference type="ARBA" id="ARBA00008785"/>
    </source>
</evidence>
<evidence type="ECO:0000256" key="7">
    <source>
        <dbReference type="PIRSR" id="PIRSR000106-2"/>
    </source>
</evidence>
<dbReference type="InterPro" id="IPR015884">
    <property type="entry name" value="Malic_enzyme_CS"/>
</dbReference>
<dbReference type="InterPro" id="IPR012301">
    <property type="entry name" value="Malic_N_dom"/>
</dbReference>
<dbReference type="InterPro" id="IPR037062">
    <property type="entry name" value="Malic_N_dom_sf"/>
</dbReference>
<keyword evidence="5" id="KW-0520">NAD</keyword>
<dbReference type="PANTHER" id="PTHR23406">
    <property type="entry name" value="MALIC ENZYME-RELATED"/>
    <property type="match status" value="1"/>
</dbReference>
<evidence type="ECO:0000313" key="12">
    <source>
        <dbReference type="EMBL" id="OZI62609.1"/>
    </source>
</evidence>
<evidence type="ECO:0000256" key="8">
    <source>
        <dbReference type="PIRSR" id="PIRSR000106-3"/>
    </source>
</evidence>
<evidence type="ECO:0000256" key="3">
    <source>
        <dbReference type="ARBA" id="ARBA00022723"/>
    </source>
</evidence>
<dbReference type="Gene3D" id="3.40.50.10380">
    <property type="entry name" value="Malic enzyme, N-terminal domain"/>
    <property type="match status" value="1"/>
</dbReference>
<gene>
    <name evidence="12" type="ORF">CAL28_26030</name>
</gene>
<dbReference type="InterPro" id="IPR012302">
    <property type="entry name" value="Malic_NAD-bd"/>
</dbReference>
<dbReference type="GO" id="GO:0005829">
    <property type="term" value="C:cytosol"/>
    <property type="evidence" value="ECO:0007669"/>
    <property type="project" value="TreeGrafter"/>
</dbReference>
<sequence length="564" mass="61149">MSDATVAPMTTELSGYELLADPQLNKGTAFSEEERDAFHLHGLLPPHVSTLDEQVSRALQSLRQFETDLERYAFLRELQDINETLFYATLVENLEELLPIVYTPTVGAGCQQFSRLYHKPRGLFLSIPHTARLDQIFAQPRFDAVEAIVVTDGERILGLGDQGAGGMGIPIGKLALYSGCGGLHPATTLPILLDVGTDNADCLADPLYVGWRHERVRGQDYDDFIEAFVSAVIRRWPRVLLQWEDFAKTNATRLLERYRDRLCTFNDDIQGTAAVATGTLLAAISVTGVPLTEQRVAVFGAGSAGCGIAGLIRSAMCDAGLSESEAVQRFFMIDRDGLLMEGMPGLEPFQIPFVQSKRAIEGWALEHSDKVALLDVVRNARPTVLIGVSGLAGAFGEPVVRAMAECNERPIIFPLSNPTSRAEATPADIEVWTGGRALVGVGSPFPPLLRDGTRFKVDQTNNSYIFPGVGLGVLAVGASRVTDGMFMAAAKALADASPARNNPRHNLLPPVSALREVAARVALAVAMQARREGNAPDVAIDQIQQRLRAKVWTPHYVPLTAKGT</sequence>
<dbReference type="GO" id="GO:0004470">
    <property type="term" value="F:malic enzyme activity"/>
    <property type="evidence" value="ECO:0007669"/>
    <property type="project" value="InterPro"/>
</dbReference>
<evidence type="ECO:0000256" key="1">
    <source>
        <dbReference type="ARBA" id="ARBA00001936"/>
    </source>
</evidence>
<evidence type="ECO:0000259" key="10">
    <source>
        <dbReference type="SMART" id="SM00919"/>
    </source>
</evidence>
<dbReference type="Pfam" id="PF00390">
    <property type="entry name" value="malic"/>
    <property type="match status" value="1"/>
</dbReference>
<dbReference type="OrthoDB" id="3314528at2"/>
<feature type="binding site" evidence="8">
    <location>
        <position position="268"/>
    </location>
    <ligand>
        <name>a divalent metal cation</name>
        <dbReference type="ChEBI" id="CHEBI:60240"/>
    </ligand>
</feature>
<evidence type="ECO:0000256" key="9">
    <source>
        <dbReference type="RuleBase" id="RU003427"/>
    </source>
</evidence>
<keyword evidence="13" id="KW-1185">Reference proteome</keyword>
<evidence type="ECO:0000256" key="5">
    <source>
        <dbReference type="ARBA" id="ARBA00023027"/>
    </source>
</evidence>
<comment type="similarity">
    <text evidence="2 9">Belongs to the malic enzymes family.</text>
</comment>
<dbReference type="GO" id="GO:0051287">
    <property type="term" value="F:NAD binding"/>
    <property type="evidence" value="ECO:0007669"/>
    <property type="project" value="InterPro"/>
</dbReference>
<dbReference type="SMART" id="SM01274">
    <property type="entry name" value="malic"/>
    <property type="match status" value="1"/>
</dbReference>
<dbReference type="SUPFAM" id="SSF53223">
    <property type="entry name" value="Aminoacid dehydrogenase-like, N-terminal domain"/>
    <property type="match status" value="1"/>
</dbReference>